<organism evidence="1 2">
    <name type="scientific">Portunus trituberculatus</name>
    <name type="common">Swimming crab</name>
    <name type="synonym">Neptunus trituberculatus</name>
    <dbReference type="NCBI Taxonomy" id="210409"/>
    <lineage>
        <taxon>Eukaryota</taxon>
        <taxon>Metazoa</taxon>
        <taxon>Ecdysozoa</taxon>
        <taxon>Arthropoda</taxon>
        <taxon>Crustacea</taxon>
        <taxon>Multicrustacea</taxon>
        <taxon>Malacostraca</taxon>
        <taxon>Eumalacostraca</taxon>
        <taxon>Eucarida</taxon>
        <taxon>Decapoda</taxon>
        <taxon>Pleocyemata</taxon>
        <taxon>Brachyura</taxon>
        <taxon>Eubrachyura</taxon>
        <taxon>Portunoidea</taxon>
        <taxon>Portunidae</taxon>
        <taxon>Portuninae</taxon>
        <taxon>Portunus</taxon>
    </lineage>
</organism>
<reference evidence="1 2" key="1">
    <citation type="submission" date="2019-05" db="EMBL/GenBank/DDBJ databases">
        <title>Another draft genome of Portunus trituberculatus and its Hox gene families provides insights of decapod evolution.</title>
        <authorList>
            <person name="Jeong J.-H."/>
            <person name="Song I."/>
            <person name="Kim S."/>
            <person name="Choi T."/>
            <person name="Kim D."/>
            <person name="Ryu S."/>
            <person name="Kim W."/>
        </authorList>
    </citation>
    <scope>NUCLEOTIDE SEQUENCE [LARGE SCALE GENOMIC DNA]</scope>
    <source>
        <tissue evidence="1">Muscle</tissue>
    </source>
</reference>
<evidence type="ECO:0000313" key="1">
    <source>
        <dbReference type="EMBL" id="MPC07700.1"/>
    </source>
</evidence>
<protein>
    <submittedName>
        <fullName evidence="1">Uncharacterized protein</fullName>
    </submittedName>
</protein>
<dbReference type="AlphaFoldDB" id="A0A5B7CES0"/>
<comment type="caution">
    <text evidence="1">The sequence shown here is derived from an EMBL/GenBank/DDBJ whole genome shotgun (WGS) entry which is preliminary data.</text>
</comment>
<evidence type="ECO:0000313" key="2">
    <source>
        <dbReference type="Proteomes" id="UP000324222"/>
    </source>
</evidence>
<gene>
    <name evidence="1" type="ORF">E2C01_000265</name>
</gene>
<accession>A0A5B7CES0</accession>
<keyword evidence="2" id="KW-1185">Reference proteome</keyword>
<name>A0A5B7CES0_PORTR</name>
<proteinExistence type="predicted"/>
<dbReference type="Proteomes" id="UP000324222">
    <property type="component" value="Unassembled WGS sequence"/>
</dbReference>
<sequence length="69" mass="7609">MKKWIVRRGEREGGFTSVISSREAHVPPLSPPWYLELTARQTRSRGQGWNELAAVVALTVTVTGAVSCL</sequence>
<dbReference type="EMBL" id="VSRR010000006">
    <property type="protein sequence ID" value="MPC07700.1"/>
    <property type="molecule type" value="Genomic_DNA"/>
</dbReference>